<keyword evidence="7 10" id="KW-1133">Transmembrane helix</keyword>
<evidence type="ECO:0000256" key="5">
    <source>
        <dbReference type="ARBA" id="ARBA00022692"/>
    </source>
</evidence>
<protein>
    <submittedName>
        <fullName evidence="11">Uncharacterized protein</fullName>
    </submittedName>
</protein>
<dbReference type="SUPFAM" id="SSF52540">
    <property type="entry name" value="P-loop containing nucleoside triphosphate hydrolases"/>
    <property type="match status" value="1"/>
</dbReference>
<dbReference type="OMA" id="FSMIRMV"/>
<feature type="transmembrane region" description="Helical" evidence="10">
    <location>
        <begin position="215"/>
        <end position="237"/>
    </location>
</feature>
<evidence type="ECO:0000256" key="9">
    <source>
        <dbReference type="SAM" id="MobiDB-lite"/>
    </source>
</evidence>
<name>B8A6Z1_ORYSI</name>
<dbReference type="EMBL" id="CM000126">
    <property type="protein sequence ID" value="EEC71873.1"/>
    <property type="molecule type" value="Genomic_DNA"/>
</dbReference>
<comment type="subcellular location">
    <subcellularLocation>
        <location evidence="1">Endoplasmic reticulum membrane</location>
        <topology evidence="1">Multi-pass membrane protein</topology>
    </subcellularLocation>
</comment>
<dbReference type="Gramene" id="BGIOSGA004883-TA">
    <property type="protein sequence ID" value="BGIOSGA004883-PA"/>
    <property type="gene ID" value="BGIOSGA004883"/>
</dbReference>
<evidence type="ECO:0000256" key="7">
    <source>
        <dbReference type="ARBA" id="ARBA00022989"/>
    </source>
</evidence>
<comment type="similarity">
    <text evidence="3">Belongs to the PIGU family.</text>
</comment>
<dbReference type="Proteomes" id="UP000007015">
    <property type="component" value="Chromosome 1"/>
</dbReference>
<keyword evidence="12" id="KW-1185">Reference proteome</keyword>
<feature type="transmembrane region" description="Helical" evidence="10">
    <location>
        <begin position="295"/>
        <end position="311"/>
    </location>
</feature>
<evidence type="ECO:0000256" key="8">
    <source>
        <dbReference type="ARBA" id="ARBA00023136"/>
    </source>
</evidence>
<evidence type="ECO:0000313" key="11">
    <source>
        <dbReference type="EMBL" id="EEC71873.1"/>
    </source>
</evidence>
<dbReference type="InterPro" id="IPR009600">
    <property type="entry name" value="PIG-U"/>
</dbReference>
<dbReference type="GO" id="GO:0016255">
    <property type="term" value="P:attachment of GPI anchor to protein"/>
    <property type="evidence" value="ECO:0007669"/>
    <property type="project" value="InterPro"/>
</dbReference>
<dbReference type="Gene3D" id="3.40.50.300">
    <property type="entry name" value="P-loop containing nucleotide triphosphate hydrolases"/>
    <property type="match status" value="1"/>
</dbReference>
<evidence type="ECO:0000256" key="6">
    <source>
        <dbReference type="ARBA" id="ARBA00022824"/>
    </source>
</evidence>
<keyword evidence="6" id="KW-0256">Endoplasmic reticulum</keyword>
<dbReference type="PANTHER" id="PTHR13121">
    <property type="entry name" value="GPI TRANSAMIDASE COMPONENT PIG-U"/>
    <property type="match status" value="1"/>
</dbReference>
<keyword evidence="5 10" id="KW-0812">Transmembrane</keyword>
<evidence type="ECO:0000256" key="2">
    <source>
        <dbReference type="ARBA" id="ARBA00004687"/>
    </source>
</evidence>
<feature type="transmembrane region" description="Helical" evidence="10">
    <location>
        <begin position="366"/>
        <end position="385"/>
    </location>
</feature>
<evidence type="ECO:0000256" key="3">
    <source>
        <dbReference type="ARBA" id="ARBA00010026"/>
    </source>
</evidence>
<dbReference type="PANTHER" id="PTHR13121:SF0">
    <property type="entry name" value="PHOSPHATIDYLINOSITOL GLYCAN ANCHOR BIOSYNTHESIS CLASS U PROTEIN"/>
    <property type="match status" value="1"/>
</dbReference>
<feature type="transmembrane region" description="Helical" evidence="10">
    <location>
        <begin position="266"/>
        <end position="288"/>
    </location>
</feature>
<comment type="pathway">
    <text evidence="2">Glycolipid biosynthesis; glycosylphosphatidylinositol-anchor biosynthesis.</text>
</comment>
<dbReference type="GO" id="GO:0042765">
    <property type="term" value="C:GPI-anchor transamidase complex"/>
    <property type="evidence" value="ECO:0007669"/>
    <property type="project" value="InterPro"/>
</dbReference>
<dbReference type="UniPathway" id="UPA00196"/>
<dbReference type="HOGENOM" id="CLU_434386_0_0_1"/>
<evidence type="ECO:0000256" key="10">
    <source>
        <dbReference type="SAM" id="Phobius"/>
    </source>
</evidence>
<reference evidence="11 12" key="1">
    <citation type="journal article" date="2005" name="PLoS Biol.">
        <title>The genomes of Oryza sativa: a history of duplications.</title>
        <authorList>
            <person name="Yu J."/>
            <person name="Wang J."/>
            <person name="Lin W."/>
            <person name="Li S."/>
            <person name="Li H."/>
            <person name="Zhou J."/>
            <person name="Ni P."/>
            <person name="Dong W."/>
            <person name="Hu S."/>
            <person name="Zeng C."/>
            <person name="Zhang J."/>
            <person name="Zhang Y."/>
            <person name="Li R."/>
            <person name="Xu Z."/>
            <person name="Li S."/>
            <person name="Li X."/>
            <person name="Zheng H."/>
            <person name="Cong L."/>
            <person name="Lin L."/>
            <person name="Yin J."/>
            <person name="Geng J."/>
            <person name="Li G."/>
            <person name="Shi J."/>
            <person name="Liu J."/>
            <person name="Lv H."/>
            <person name="Li J."/>
            <person name="Wang J."/>
            <person name="Deng Y."/>
            <person name="Ran L."/>
            <person name="Shi X."/>
            <person name="Wang X."/>
            <person name="Wu Q."/>
            <person name="Li C."/>
            <person name="Ren X."/>
            <person name="Wang J."/>
            <person name="Wang X."/>
            <person name="Li D."/>
            <person name="Liu D."/>
            <person name="Zhang X."/>
            <person name="Ji Z."/>
            <person name="Zhao W."/>
            <person name="Sun Y."/>
            <person name="Zhang Z."/>
            <person name="Bao J."/>
            <person name="Han Y."/>
            <person name="Dong L."/>
            <person name="Ji J."/>
            <person name="Chen P."/>
            <person name="Wu S."/>
            <person name="Liu J."/>
            <person name="Xiao Y."/>
            <person name="Bu D."/>
            <person name="Tan J."/>
            <person name="Yang L."/>
            <person name="Ye C."/>
            <person name="Zhang J."/>
            <person name="Xu J."/>
            <person name="Zhou Y."/>
            <person name="Yu Y."/>
            <person name="Zhang B."/>
            <person name="Zhuang S."/>
            <person name="Wei H."/>
            <person name="Liu B."/>
            <person name="Lei M."/>
            <person name="Yu H."/>
            <person name="Li Y."/>
            <person name="Xu H."/>
            <person name="Wei S."/>
            <person name="He X."/>
            <person name="Fang L."/>
            <person name="Zhang Z."/>
            <person name="Zhang Y."/>
            <person name="Huang X."/>
            <person name="Su Z."/>
            <person name="Tong W."/>
            <person name="Li J."/>
            <person name="Tong Z."/>
            <person name="Li S."/>
            <person name="Ye J."/>
            <person name="Wang L."/>
            <person name="Fang L."/>
            <person name="Lei T."/>
            <person name="Chen C."/>
            <person name="Chen H."/>
            <person name="Xu Z."/>
            <person name="Li H."/>
            <person name="Huang H."/>
            <person name="Zhang F."/>
            <person name="Xu H."/>
            <person name="Li N."/>
            <person name="Zhao C."/>
            <person name="Li S."/>
            <person name="Dong L."/>
            <person name="Huang Y."/>
            <person name="Li L."/>
            <person name="Xi Y."/>
            <person name="Qi Q."/>
            <person name="Li W."/>
            <person name="Zhang B."/>
            <person name="Hu W."/>
            <person name="Zhang Y."/>
            <person name="Tian X."/>
            <person name="Jiao Y."/>
            <person name="Liang X."/>
            <person name="Jin J."/>
            <person name="Gao L."/>
            <person name="Zheng W."/>
            <person name="Hao B."/>
            <person name="Liu S."/>
            <person name="Wang W."/>
            <person name="Yuan L."/>
            <person name="Cao M."/>
            <person name="McDermott J."/>
            <person name="Samudrala R."/>
            <person name="Wang J."/>
            <person name="Wong G.K."/>
            <person name="Yang H."/>
        </authorList>
    </citation>
    <scope>NUCLEOTIDE SEQUENCE [LARGE SCALE GENOMIC DNA]</scope>
    <source>
        <strain evidence="12">cv. 93-11</strain>
    </source>
</reference>
<evidence type="ECO:0000256" key="1">
    <source>
        <dbReference type="ARBA" id="ARBA00004477"/>
    </source>
</evidence>
<sequence length="761" mass="85009">MAIRHYWPMAAAAVGFRLVLVLFGGDLHLASRPEVSTPLTSIRRLAEGYWLKQASMSPYADFIAAMLIRATGHRLNITRNRSLNSLELTEAVSNSVNISAGDIASLIYLWNPWAIVTCVGSCTSPIENLMVVIMIYGACSRLAPLAAFGYVMSTHLTLYPAILIVPIILLLGYGPDTPPAKVFRLKISSASKTEVPDNDRFSTSRDVQQFMWKPVFYFVLWMFFWSCYVLLLSSMILNKVDGLQEMFEKTYGFILTVKDLSPNIGVLWSFFLIVINMNIVFMVLPLAIRLKHRPCFLAFVYTAIVAMLKSYPSVGDSALYLGLLGLFATELAEMKLTFFLFFGYIGVSLLSPVMHNLWIWRGTGNANFYFATGLAYTCIQTVLVVESKLHHRYLRMEACPVNGATAVRTGPASAPNTDSHKPKAPNTIEPSTQKALKKFGEKERRAGDESSRTLAMAGEAGGDPRAWLAVDETAAAFLSRSLSARPPILLPPPLHRAPLRPGNVVEIAGPSNSGKSQLLLTAAVQCILPKEWKGTYFGGLGKVVMYLDLDCRFDVLRLAQVLRNRIGECCGSTNPTNEEFAKDGATNSFSENTLFSECMKRFLRTLSLQSMTETVVQKLRNFLQLQPVLVMATKAPIYGEGFTGNDFQRGTSKQMLEDSTMRCIGQEEEKNISYREFMPSVWQSFVTHRIKLQDLGQEAELFSGQENKELPLRTSEWMQPSLNTKDKFSITDSHAYFDLDTSFSMIRMVLFLSTEGYQGFR</sequence>
<organism evidence="11 12">
    <name type="scientific">Oryza sativa subsp. indica</name>
    <name type="common">Rice</name>
    <dbReference type="NCBI Taxonomy" id="39946"/>
    <lineage>
        <taxon>Eukaryota</taxon>
        <taxon>Viridiplantae</taxon>
        <taxon>Streptophyta</taxon>
        <taxon>Embryophyta</taxon>
        <taxon>Tracheophyta</taxon>
        <taxon>Spermatophyta</taxon>
        <taxon>Magnoliopsida</taxon>
        <taxon>Liliopsida</taxon>
        <taxon>Poales</taxon>
        <taxon>Poaceae</taxon>
        <taxon>BOP clade</taxon>
        <taxon>Oryzoideae</taxon>
        <taxon>Oryzeae</taxon>
        <taxon>Oryzinae</taxon>
        <taxon>Oryza</taxon>
        <taxon>Oryza sativa</taxon>
    </lineage>
</organism>
<evidence type="ECO:0000313" key="12">
    <source>
        <dbReference type="Proteomes" id="UP000007015"/>
    </source>
</evidence>
<dbReference type="InterPro" id="IPR027417">
    <property type="entry name" value="P-loop_NTPase"/>
</dbReference>
<keyword evidence="4" id="KW-0337">GPI-anchor biosynthesis</keyword>
<feature type="transmembrane region" description="Helical" evidence="10">
    <location>
        <begin position="129"/>
        <end position="151"/>
    </location>
</feature>
<feature type="region of interest" description="Disordered" evidence="9">
    <location>
        <begin position="408"/>
        <end position="432"/>
    </location>
</feature>
<keyword evidence="8 10" id="KW-0472">Membrane</keyword>
<dbReference type="GO" id="GO:0006506">
    <property type="term" value="P:GPI anchor biosynthetic process"/>
    <property type="evidence" value="ECO:0007669"/>
    <property type="project" value="UniProtKB-UniPathway"/>
</dbReference>
<accession>B8A6Z1</accession>
<gene>
    <name evidence="11" type="ORF">OsI_04592</name>
</gene>
<feature type="transmembrane region" description="Helical" evidence="10">
    <location>
        <begin position="157"/>
        <end position="174"/>
    </location>
</feature>
<dbReference type="Pfam" id="PF06728">
    <property type="entry name" value="PIG-U"/>
    <property type="match status" value="1"/>
</dbReference>
<dbReference type="STRING" id="39946.B8A6Z1"/>
<proteinExistence type="inferred from homology"/>
<feature type="transmembrane region" description="Helical" evidence="10">
    <location>
        <begin position="339"/>
        <end position="360"/>
    </location>
</feature>
<dbReference type="AlphaFoldDB" id="B8A6Z1"/>
<evidence type="ECO:0000256" key="4">
    <source>
        <dbReference type="ARBA" id="ARBA00022502"/>
    </source>
</evidence>